<keyword evidence="2" id="KW-0813">Transport</keyword>
<protein>
    <submittedName>
        <fullName evidence="11">MFS transporter</fullName>
    </submittedName>
</protein>
<feature type="transmembrane region" description="Helical" evidence="9">
    <location>
        <begin position="79"/>
        <end position="98"/>
    </location>
</feature>
<gene>
    <name evidence="11" type="ORF">SL103_14325</name>
</gene>
<sequence length="632" mass="65557">MGRTTADSGGPAASGPRPARGSDAPAPGTPGPRYKWVALSNTTLGVLIASINMSIMLIALPDIFRGIGVDPLQPGNTGLLLWLIMSYLVVTAVLVVSFGRLGDMYGRTRMYNLGFAVFTLFSVLLSVTWQHGTAGALWLIAMRILQGVGGAMLMANSSAILTDAFPAGQRGLALGLNQVAGITGSFVGLVLGGLLGPVDWRLVFLVSVPFGVFGTVWAYLKLRDTGVRTPARPDWWGNLTFAAGLIAVLTGITYGIQPYGGHTMGWGNPAVLAALAAGVALLTVFCVVETRVPEPMFRLGLFRIRAFTAGNLASLLASLGRGGLMFLLIIWLQGIWLPRHGYGFTETPLWAGIYMLPLTLGFLVAGPVSGWASDRFGARAFATGGMLLAGGTFVALQALPVDFSYPSFAMILLLNGIGMGLFAAPNRAAVMNSLPPDQRGVGAGISTTFQNSAMVLSIGIFFSLMIAGLAGALPHALTSGLTSRGVPAADAARVAALPPVSVLFASLLGYNPVQTLLGPHVLGQLPPGRAAYLTGREFFPQLISQPFADGLAVAFDFALAACLIAAVASLLRGGRYVHDDRPRTAVSRGTAPVAAAVERTAGTAGPPPDAAGHPGPPPPAPPPPPARNPRSP</sequence>
<feature type="transmembrane region" description="Helical" evidence="9">
    <location>
        <begin position="380"/>
        <end position="399"/>
    </location>
</feature>
<accession>A0A1D7VKL8</accession>
<dbReference type="OrthoDB" id="102502at2"/>
<evidence type="ECO:0000256" key="3">
    <source>
        <dbReference type="ARBA" id="ARBA00022475"/>
    </source>
</evidence>
<feature type="transmembrane region" description="Helical" evidence="9">
    <location>
        <begin position="135"/>
        <end position="155"/>
    </location>
</feature>
<dbReference type="CDD" id="cd17321">
    <property type="entry name" value="MFS_MMR_MDR_like"/>
    <property type="match status" value="1"/>
</dbReference>
<dbReference type="AlphaFoldDB" id="A0A1D7VKL8"/>
<dbReference type="InterPro" id="IPR011701">
    <property type="entry name" value="MFS"/>
</dbReference>
<keyword evidence="3" id="KW-1003">Cell membrane</keyword>
<feature type="transmembrane region" description="Helical" evidence="9">
    <location>
        <begin position="269"/>
        <end position="288"/>
    </location>
</feature>
<dbReference type="KEGG" id="slc:SL103_14325"/>
<dbReference type="InterPro" id="IPR036259">
    <property type="entry name" value="MFS_trans_sf"/>
</dbReference>
<dbReference type="PANTHER" id="PTHR42718:SF46">
    <property type="entry name" value="BLR6921 PROTEIN"/>
    <property type="match status" value="1"/>
</dbReference>
<keyword evidence="7" id="KW-0046">Antibiotic resistance</keyword>
<dbReference type="Proteomes" id="UP000094094">
    <property type="component" value="Chromosome"/>
</dbReference>
<evidence type="ECO:0000256" key="9">
    <source>
        <dbReference type="SAM" id="Phobius"/>
    </source>
</evidence>
<dbReference type="GO" id="GO:0022857">
    <property type="term" value="F:transmembrane transporter activity"/>
    <property type="evidence" value="ECO:0007669"/>
    <property type="project" value="InterPro"/>
</dbReference>
<evidence type="ECO:0000313" key="11">
    <source>
        <dbReference type="EMBL" id="AOP47282.1"/>
    </source>
</evidence>
<evidence type="ECO:0000313" key="12">
    <source>
        <dbReference type="Proteomes" id="UP000094094"/>
    </source>
</evidence>
<dbReference type="Gene3D" id="1.20.1250.20">
    <property type="entry name" value="MFS general substrate transporter like domains"/>
    <property type="match status" value="2"/>
</dbReference>
<dbReference type="PROSITE" id="PS50850">
    <property type="entry name" value="MFS"/>
    <property type="match status" value="1"/>
</dbReference>
<evidence type="ECO:0000256" key="2">
    <source>
        <dbReference type="ARBA" id="ARBA00022448"/>
    </source>
</evidence>
<evidence type="ECO:0000256" key="8">
    <source>
        <dbReference type="SAM" id="MobiDB-lite"/>
    </source>
</evidence>
<keyword evidence="12" id="KW-1185">Reference proteome</keyword>
<feature type="transmembrane region" description="Helical" evidence="9">
    <location>
        <begin position="235"/>
        <end position="257"/>
    </location>
</feature>
<feature type="transmembrane region" description="Helical" evidence="9">
    <location>
        <begin position="405"/>
        <end position="424"/>
    </location>
</feature>
<keyword evidence="4 9" id="KW-0812">Transmembrane</keyword>
<dbReference type="Pfam" id="PF07690">
    <property type="entry name" value="MFS_1"/>
    <property type="match status" value="1"/>
</dbReference>
<evidence type="ECO:0000259" key="10">
    <source>
        <dbReference type="PROSITE" id="PS50850"/>
    </source>
</evidence>
<evidence type="ECO:0000256" key="1">
    <source>
        <dbReference type="ARBA" id="ARBA00004651"/>
    </source>
</evidence>
<evidence type="ECO:0000256" key="6">
    <source>
        <dbReference type="ARBA" id="ARBA00023136"/>
    </source>
</evidence>
<name>A0A1D7VKL8_9ACTN</name>
<feature type="transmembrane region" description="Helical" evidence="9">
    <location>
        <begin position="309"/>
        <end position="337"/>
    </location>
</feature>
<dbReference type="GO" id="GO:0046677">
    <property type="term" value="P:response to antibiotic"/>
    <property type="evidence" value="ECO:0007669"/>
    <property type="project" value="UniProtKB-KW"/>
</dbReference>
<keyword evidence="6 9" id="KW-0472">Membrane</keyword>
<feature type="domain" description="Major facilitator superfamily (MFS) profile" evidence="10">
    <location>
        <begin position="38"/>
        <end position="513"/>
    </location>
</feature>
<dbReference type="InterPro" id="IPR020846">
    <property type="entry name" value="MFS_dom"/>
</dbReference>
<dbReference type="GO" id="GO:0005886">
    <property type="term" value="C:plasma membrane"/>
    <property type="evidence" value="ECO:0007669"/>
    <property type="project" value="UniProtKB-SubCell"/>
</dbReference>
<dbReference type="SUPFAM" id="SSF103473">
    <property type="entry name" value="MFS general substrate transporter"/>
    <property type="match status" value="1"/>
</dbReference>
<feature type="transmembrane region" description="Helical" evidence="9">
    <location>
        <begin position="453"/>
        <end position="473"/>
    </location>
</feature>
<proteinExistence type="predicted"/>
<organism evidence="11 12">
    <name type="scientific">Streptomyces lydicus</name>
    <dbReference type="NCBI Taxonomy" id="47763"/>
    <lineage>
        <taxon>Bacteria</taxon>
        <taxon>Bacillati</taxon>
        <taxon>Actinomycetota</taxon>
        <taxon>Actinomycetes</taxon>
        <taxon>Kitasatosporales</taxon>
        <taxon>Streptomycetaceae</taxon>
        <taxon>Streptomyces</taxon>
    </lineage>
</organism>
<feature type="transmembrane region" description="Helical" evidence="9">
    <location>
        <begin position="36"/>
        <end position="59"/>
    </location>
</feature>
<feature type="region of interest" description="Disordered" evidence="8">
    <location>
        <begin position="1"/>
        <end position="29"/>
    </location>
</feature>
<evidence type="ECO:0000256" key="5">
    <source>
        <dbReference type="ARBA" id="ARBA00022989"/>
    </source>
</evidence>
<evidence type="ECO:0000256" key="4">
    <source>
        <dbReference type="ARBA" id="ARBA00022692"/>
    </source>
</evidence>
<feature type="transmembrane region" description="Helical" evidence="9">
    <location>
        <begin position="550"/>
        <end position="571"/>
    </location>
</feature>
<feature type="compositionally biased region" description="Pro residues" evidence="8">
    <location>
        <begin position="605"/>
        <end position="632"/>
    </location>
</feature>
<feature type="transmembrane region" description="Helical" evidence="9">
    <location>
        <begin position="110"/>
        <end position="129"/>
    </location>
</feature>
<feature type="region of interest" description="Disordered" evidence="8">
    <location>
        <begin position="580"/>
        <end position="632"/>
    </location>
</feature>
<keyword evidence="5 9" id="KW-1133">Transmembrane helix</keyword>
<feature type="transmembrane region" description="Helical" evidence="9">
    <location>
        <begin position="176"/>
        <end position="196"/>
    </location>
</feature>
<feature type="transmembrane region" description="Helical" evidence="9">
    <location>
        <begin position="349"/>
        <end position="368"/>
    </location>
</feature>
<dbReference type="PANTHER" id="PTHR42718">
    <property type="entry name" value="MAJOR FACILITATOR SUPERFAMILY MULTIDRUG TRANSPORTER MFSC"/>
    <property type="match status" value="1"/>
</dbReference>
<feature type="transmembrane region" description="Helical" evidence="9">
    <location>
        <begin position="202"/>
        <end position="220"/>
    </location>
</feature>
<reference evidence="11 12" key="1">
    <citation type="submission" date="2016-09" db="EMBL/GenBank/DDBJ databases">
        <title>Complete genome sequencing of Streptomyces lydicus 103 and metabolic pathways analysis of antibiotic biosynthesis.</title>
        <authorList>
            <person name="Jia N."/>
            <person name="Ding M.-Z."/>
            <person name="Gao F."/>
            <person name="Yuan Y.-J."/>
        </authorList>
    </citation>
    <scope>NUCLEOTIDE SEQUENCE [LARGE SCALE GENOMIC DNA]</scope>
    <source>
        <strain evidence="11 12">103</strain>
    </source>
</reference>
<evidence type="ECO:0000256" key="7">
    <source>
        <dbReference type="ARBA" id="ARBA00023251"/>
    </source>
</evidence>
<comment type="subcellular location">
    <subcellularLocation>
        <location evidence="1">Cell membrane</location>
        <topology evidence="1">Multi-pass membrane protein</topology>
    </subcellularLocation>
</comment>
<dbReference type="RefSeq" id="WP_069569230.1">
    <property type="nucleotide sequence ID" value="NZ_CP017157.1"/>
</dbReference>
<dbReference type="EMBL" id="CP017157">
    <property type="protein sequence ID" value="AOP47282.1"/>
    <property type="molecule type" value="Genomic_DNA"/>
</dbReference>